<evidence type="ECO:0000259" key="6">
    <source>
        <dbReference type="PROSITE" id="PS50901"/>
    </source>
</evidence>
<evidence type="ECO:0000256" key="5">
    <source>
        <dbReference type="PROSITE-ProRule" id="PRU00289"/>
    </source>
</evidence>
<dbReference type="InterPro" id="IPR050206">
    <property type="entry name" value="FtsK/SpoIIIE/SftA"/>
</dbReference>
<dbReference type="InterPro" id="IPR027417">
    <property type="entry name" value="P-loop_NTPase"/>
</dbReference>
<gene>
    <name evidence="7" type="ORF">SSIN_1756</name>
</gene>
<evidence type="ECO:0000313" key="8">
    <source>
        <dbReference type="Proteomes" id="UP000030019"/>
    </source>
</evidence>
<evidence type="ECO:0000256" key="2">
    <source>
        <dbReference type="ARBA" id="ARBA00022741"/>
    </source>
</evidence>
<dbReference type="EMBL" id="JPEN01000102">
    <property type="protein sequence ID" value="KGM36493.1"/>
    <property type="molecule type" value="Genomic_DNA"/>
</dbReference>
<proteinExistence type="predicted"/>
<dbReference type="SMART" id="SM00382">
    <property type="entry name" value="AAA"/>
    <property type="match status" value="2"/>
</dbReference>
<evidence type="ECO:0000256" key="1">
    <source>
        <dbReference type="ARBA" id="ARBA00022737"/>
    </source>
</evidence>
<dbReference type="InterPro" id="IPR023839">
    <property type="entry name" value="Firmicutes_EssC_C"/>
</dbReference>
<keyword evidence="2 5" id="KW-0547">Nucleotide-binding</keyword>
<protein>
    <submittedName>
        <fullName evidence="7">FtsK/SpoIIIE family protein, putative secretion system component EssC/YukA</fullName>
    </submittedName>
</protein>
<feature type="binding site" evidence="5">
    <location>
        <begin position="105"/>
        <end position="112"/>
    </location>
    <ligand>
        <name>ATP</name>
        <dbReference type="ChEBI" id="CHEBI:30616"/>
    </ligand>
</feature>
<comment type="function">
    <text evidence="4">Essential cell division protein that coordinates cell division and chromosome segregation. The N-terminus is involved in assembly of the cell-division machinery. The C-terminus functions as a DNA motor that moves dsDNA in an ATP-dependent manner towards the difSL recombination site, which is located within the replication terminus region. Required for activation of the XerS recombinase, allowing activation of chromosome unlinking by recombination.</text>
</comment>
<keyword evidence="8" id="KW-1185">Reference proteome</keyword>
<dbReference type="STRING" id="176090.SSIN_1756"/>
<dbReference type="SUPFAM" id="SSF52540">
    <property type="entry name" value="P-loop containing nucleoside triphosphate hydrolases"/>
    <property type="match status" value="2"/>
</dbReference>
<dbReference type="GO" id="GO:0003677">
    <property type="term" value="F:DNA binding"/>
    <property type="evidence" value="ECO:0007669"/>
    <property type="project" value="InterPro"/>
</dbReference>
<dbReference type="InterPro" id="IPR003593">
    <property type="entry name" value="AAA+_ATPase"/>
</dbReference>
<evidence type="ECO:0000313" key="7">
    <source>
        <dbReference type="EMBL" id="KGM36493.1"/>
    </source>
</evidence>
<evidence type="ECO:0000256" key="4">
    <source>
        <dbReference type="ARBA" id="ARBA00045564"/>
    </source>
</evidence>
<comment type="caution">
    <text evidence="7">The sequence shown here is derived from an EMBL/GenBank/DDBJ whole genome shotgun (WGS) entry which is preliminary data.</text>
</comment>
<dbReference type="Pfam" id="PF01580">
    <property type="entry name" value="FtsK_SpoIIIE"/>
    <property type="match status" value="2"/>
</dbReference>
<dbReference type="PANTHER" id="PTHR22683">
    <property type="entry name" value="SPORULATION PROTEIN RELATED"/>
    <property type="match status" value="1"/>
</dbReference>
<feature type="domain" description="FtsK" evidence="6">
    <location>
        <begin position="430"/>
        <end position="617"/>
    </location>
</feature>
<dbReference type="PANTHER" id="PTHR22683:SF1">
    <property type="entry name" value="TYPE VII SECRETION SYSTEM PROTEIN ESSC"/>
    <property type="match status" value="1"/>
</dbReference>
<dbReference type="Proteomes" id="UP000030019">
    <property type="component" value="Unassembled WGS sequence"/>
</dbReference>
<reference evidence="7 8" key="1">
    <citation type="submission" date="2014-06" db="EMBL/GenBank/DDBJ databases">
        <authorList>
            <person name="Teng J.L."/>
            <person name="Huang Y."/>
            <person name="Tse H."/>
            <person name="Lau S.K."/>
            <person name="Woo P.C."/>
        </authorList>
    </citation>
    <scope>NUCLEOTIDE SEQUENCE [LARGE SCALE GENOMIC DNA]</scope>
    <source>
        <strain evidence="7 8">HKU4</strain>
    </source>
</reference>
<dbReference type="CDD" id="cd01127">
    <property type="entry name" value="TrwB_TraG_TraD_VirD4"/>
    <property type="match status" value="1"/>
</dbReference>
<dbReference type="Gene3D" id="3.40.50.300">
    <property type="entry name" value="P-loop containing nucleotide triphosphate hydrolases"/>
    <property type="match status" value="2"/>
</dbReference>
<evidence type="ECO:0000256" key="3">
    <source>
        <dbReference type="ARBA" id="ARBA00022840"/>
    </source>
</evidence>
<keyword evidence="1" id="KW-0677">Repeat</keyword>
<feature type="binding site" evidence="5">
    <location>
        <begin position="448"/>
        <end position="455"/>
    </location>
    <ligand>
        <name>ATP</name>
        <dbReference type="ChEBI" id="CHEBI:30616"/>
    </ligand>
</feature>
<dbReference type="PROSITE" id="PS50901">
    <property type="entry name" value="FTSK"/>
    <property type="match status" value="2"/>
</dbReference>
<feature type="domain" description="FtsK" evidence="6">
    <location>
        <begin position="85"/>
        <end position="279"/>
    </location>
</feature>
<dbReference type="InterPro" id="IPR002543">
    <property type="entry name" value="FtsK_dom"/>
</dbReference>
<dbReference type="AlphaFoldDB" id="A0A0A0DF55"/>
<dbReference type="NCBIfam" id="TIGR03928">
    <property type="entry name" value="T7_EssCb_Firm"/>
    <property type="match status" value="1"/>
</dbReference>
<keyword evidence="3 5" id="KW-0067">ATP-binding</keyword>
<dbReference type="eggNOG" id="COG1674">
    <property type="taxonomic scope" value="Bacteria"/>
</dbReference>
<sequence length="910" mass="102687">MEEGVLKETDFRLDHFPEDYDKERIARTLAPLNHLQNLKSSIPDTVTFMEMYGAETFDDLQVPKRWGKNAPYKSLAVPIGLRGKDDLVQLNLHEKAHGPHGLIAGTTGSGKSETIQSYILSLAVNFHPHDVAFLLIDYKGGGMAHLFKNLPHLLGTITNLDGAQSMRALVSINAEIHRRERIFNRYEVNHINQYQKKFKTGEATEPLPHLFLISDEFAELKVNQPDFMKELVSIARVGRSLGIHLILATQKPSGVVDDQIWSNSRFKIALKVADRSDSNEMLHTPDAAEITQTGRAYLQVGNNEVYELFQSAWSGADYQPDKDDMGIEDHTIYLINDLGQYEILNEDLSGLEEADEIKEVPTELDAIVQNIKLLTEKQKIAPVPQPWLPPLKERLTLEELEPINYQAEWEKGQSDLNLLIGLADMPQKQAQEVAHINLTRDGNILLYGSPGTGKTTFLQSAAMDLARKHSPKDLTLYLLDFGTNGLAPLANLPHVADTLLLDQSEKVAKFVRIMESELNRRKKLLSEYGVGTIALYREASGKEEPAIVVMLDSFESMKEETFEPSLFKLLMRIGREGLSVGVHLLITAGRKSNLRAILYANFKHQLTLKQNDIQDIKEVTGNDPLVNLMEDIKGRALMKREELNSVQLALPVSGENDIQVINNLRNRVNELNQDWMGIRPKEVPMVPDELTEYDFYNRPAVQATYGEGVLPLGLDIETVEPVIWDISKGNLLYLTDKEEQMLILTQQIARSKQKIIILAPQYHNLPEMKGVTILDKPEEYQVGIATMESRIKERLEKRKSQHEATVILYNQLELVEDMSLDDLSSLLFVLEKGPRAGYSTVAISSSQLIKQIDSVSKVIKTYRQAILSMRINDQAVVTVNSRPLKEEPLAEQVHYYIADGRASKIKVLMM</sequence>
<name>A0A0A0DF55_9STRE</name>
<dbReference type="GO" id="GO:0005524">
    <property type="term" value="F:ATP binding"/>
    <property type="evidence" value="ECO:0007669"/>
    <property type="project" value="UniProtKB-UniRule"/>
</dbReference>
<organism evidence="7 8">
    <name type="scientific">Streptococcus sinensis</name>
    <dbReference type="NCBI Taxonomy" id="176090"/>
    <lineage>
        <taxon>Bacteria</taxon>
        <taxon>Bacillati</taxon>
        <taxon>Bacillota</taxon>
        <taxon>Bacilli</taxon>
        <taxon>Lactobacillales</taxon>
        <taxon>Streptococcaceae</taxon>
        <taxon>Streptococcus</taxon>
    </lineage>
</organism>
<dbReference type="PATRIC" id="fig|176090.4.peg.1703"/>
<accession>A0A0A0DF55</accession>